<dbReference type="InterPro" id="IPR003613">
    <property type="entry name" value="Ubox_domain"/>
</dbReference>
<name>A0A0D3C427_BRAOL</name>
<reference evidence="9" key="2">
    <citation type="submission" date="2015-03" db="UniProtKB">
        <authorList>
            <consortium name="EnsemblPlants"/>
        </authorList>
    </citation>
    <scope>IDENTIFICATION</scope>
</reference>
<dbReference type="KEGG" id="boe:106342093"/>
<dbReference type="GO" id="GO:0061630">
    <property type="term" value="F:ubiquitin protein ligase activity"/>
    <property type="evidence" value="ECO:0007669"/>
    <property type="project" value="UniProtKB-EC"/>
</dbReference>
<dbReference type="PANTHER" id="PTHR23315:SF290">
    <property type="entry name" value="RING-TYPE E3 UBIQUITIN TRANSFERASE"/>
    <property type="match status" value="1"/>
</dbReference>
<dbReference type="EnsemblPlants" id="Bo4g182450.1">
    <property type="protein sequence ID" value="Bo4g182450.1"/>
    <property type="gene ID" value="Bo4g182450"/>
</dbReference>
<dbReference type="UniPathway" id="UPA00143"/>
<dbReference type="SUPFAM" id="SSF48371">
    <property type="entry name" value="ARM repeat"/>
    <property type="match status" value="1"/>
</dbReference>
<keyword evidence="4" id="KW-0808">Transferase</keyword>
<dbReference type="AlphaFoldDB" id="A0A0D3C427"/>
<dbReference type="PROSITE" id="PS50176">
    <property type="entry name" value="ARM_REPEAT"/>
    <property type="match status" value="1"/>
</dbReference>
<evidence type="ECO:0000256" key="4">
    <source>
        <dbReference type="ARBA" id="ARBA00022679"/>
    </source>
</evidence>
<dbReference type="CDD" id="cd16664">
    <property type="entry name" value="RING-Ubox_PUB"/>
    <property type="match status" value="1"/>
</dbReference>
<dbReference type="GO" id="GO:0016567">
    <property type="term" value="P:protein ubiquitination"/>
    <property type="evidence" value="ECO:0007669"/>
    <property type="project" value="UniProtKB-UniPathway"/>
</dbReference>
<dbReference type="InterPro" id="IPR011989">
    <property type="entry name" value="ARM-like"/>
</dbReference>
<evidence type="ECO:0000256" key="7">
    <source>
        <dbReference type="PROSITE-ProRule" id="PRU00259"/>
    </source>
</evidence>
<dbReference type="PROSITE" id="PS51698">
    <property type="entry name" value="U_BOX"/>
    <property type="match status" value="1"/>
</dbReference>
<evidence type="ECO:0000256" key="1">
    <source>
        <dbReference type="ARBA" id="ARBA00000900"/>
    </source>
</evidence>
<comment type="pathway">
    <text evidence="2">Protein modification; protein ubiquitination.</text>
</comment>
<proteinExistence type="predicted"/>
<dbReference type="STRING" id="109376.A0A0D3C427"/>
<dbReference type="HOGENOM" id="CLU_006348_5_2_1"/>
<dbReference type="GeneID" id="106342093"/>
<dbReference type="RefSeq" id="XP_013636377.1">
    <property type="nucleotide sequence ID" value="XM_013780923.1"/>
</dbReference>
<sequence length="663" mass="73492">MATDSAMFASSRRRQSPSLEAFLSPVDLSDVPLLRTLSSTSSEIVSCFSDVRFSFQRRNSRSLIRKVQVIAVLLQHLAPESSLDPTAVLCFKELYLLLHHSKFLLRYCAHSSKLWLLLQSPSLSSFFHDLSKDYSTLLDVLLPAESLCLKDDVREQVQLLHMQHYVDDNNDETLRNRLYSFLDEFENGSVPNSEELSFFFFEKLGIKDPTSYREEIEFLEEQIKSHGCDLEPTRSVINGFVDITRYVMFLLFKIEDSNEIKKQRKGLISEEIENTFTTLPKDFICSISLNIMNDPVVIVSTGQTYDRSSIARWIHQEGRSTCPKTGQKLVDLSFVPNLALRHLTTLWCQVNGLSHDSPPPKESLPKVFQTRASTEANKAAISILVRNLAHGSELAAGEIRVLTRTVTETRTLIVEAGAIPYLHSLLKSENAVAQENAVASIFNLSIDEANRSLIMEEHDCLEPIMSVLVSGLTMRAKEIATAALYTLSSVHDYKKTIANADGCIESLALVLRNGTVRGKKDAVYALHSLWLHPDNCSLVVKRGGVSALVGALGEESVAEKVACVLGVMATESLGAESIGREETVVTGLMELMRCGRPLGKEKAIATLLQLCTLGGAVVTEKVVKTPALAVLTRKLLLTGTDRAKRKAVSLSKVCKGCDQKTQR</sequence>
<protein>
    <recommendedName>
        <fullName evidence="3">RING-type E3 ubiquitin transferase</fullName>
        <ecNumber evidence="3">2.3.2.27</ecNumber>
    </recommendedName>
</protein>
<dbReference type="OMA" id="ARWIHQE"/>
<dbReference type="PANTHER" id="PTHR23315">
    <property type="entry name" value="U BOX DOMAIN-CONTAINING"/>
    <property type="match status" value="1"/>
</dbReference>
<dbReference type="Pfam" id="PF00514">
    <property type="entry name" value="Arm"/>
    <property type="match status" value="1"/>
</dbReference>
<keyword evidence="6" id="KW-0833">Ubl conjugation pathway</keyword>
<dbReference type="Gramene" id="Bo4g182450.1">
    <property type="protein sequence ID" value="Bo4g182450.1"/>
    <property type="gene ID" value="Bo4g182450"/>
</dbReference>
<evidence type="ECO:0000313" key="9">
    <source>
        <dbReference type="EnsemblPlants" id="Bo4g182450.1"/>
    </source>
</evidence>
<evidence type="ECO:0000313" key="10">
    <source>
        <dbReference type="Proteomes" id="UP000032141"/>
    </source>
</evidence>
<reference evidence="9 10" key="1">
    <citation type="journal article" date="2014" name="Genome Biol.">
        <title>Transcriptome and methylome profiling reveals relics of genome dominance in the mesopolyploid Brassica oleracea.</title>
        <authorList>
            <person name="Parkin I.A."/>
            <person name="Koh C."/>
            <person name="Tang H."/>
            <person name="Robinson S.J."/>
            <person name="Kagale S."/>
            <person name="Clarke W.E."/>
            <person name="Town C.D."/>
            <person name="Nixon J."/>
            <person name="Krishnakumar V."/>
            <person name="Bidwell S.L."/>
            <person name="Denoeud F."/>
            <person name="Belcram H."/>
            <person name="Links M.G."/>
            <person name="Just J."/>
            <person name="Clarke C."/>
            <person name="Bender T."/>
            <person name="Huebert T."/>
            <person name="Mason A.S."/>
            <person name="Pires J.C."/>
            <person name="Barker G."/>
            <person name="Moore J."/>
            <person name="Walley P.G."/>
            <person name="Manoli S."/>
            <person name="Batley J."/>
            <person name="Edwards D."/>
            <person name="Nelson M.N."/>
            <person name="Wang X."/>
            <person name="Paterson A.H."/>
            <person name="King G."/>
            <person name="Bancroft I."/>
            <person name="Chalhoub B."/>
            <person name="Sharpe A.G."/>
        </authorList>
    </citation>
    <scope>NUCLEOTIDE SEQUENCE</scope>
    <source>
        <strain evidence="9 10">cv. TO1000</strain>
    </source>
</reference>
<comment type="catalytic activity">
    <reaction evidence="1">
        <text>S-ubiquitinyl-[E2 ubiquitin-conjugating enzyme]-L-cysteine + [acceptor protein]-L-lysine = [E2 ubiquitin-conjugating enzyme]-L-cysteine + N(6)-ubiquitinyl-[acceptor protein]-L-lysine.</text>
        <dbReference type="EC" id="2.3.2.27"/>
    </reaction>
</comment>
<dbReference type="EC" id="2.3.2.27" evidence="3"/>
<dbReference type="OrthoDB" id="629492at2759"/>
<dbReference type="Gene3D" id="3.30.40.10">
    <property type="entry name" value="Zinc/RING finger domain, C3HC4 (zinc finger)"/>
    <property type="match status" value="1"/>
</dbReference>
<keyword evidence="5" id="KW-0677">Repeat</keyword>
<feature type="domain" description="U-box" evidence="8">
    <location>
        <begin position="278"/>
        <end position="354"/>
    </location>
</feature>
<evidence type="ECO:0000256" key="3">
    <source>
        <dbReference type="ARBA" id="ARBA00012483"/>
    </source>
</evidence>
<evidence type="ECO:0000256" key="6">
    <source>
        <dbReference type="ARBA" id="ARBA00022786"/>
    </source>
</evidence>
<dbReference type="Proteomes" id="UP000032141">
    <property type="component" value="Chromosome C4"/>
</dbReference>
<dbReference type="eggNOG" id="KOG0167">
    <property type="taxonomic scope" value="Eukaryota"/>
</dbReference>
<evidence type="ECO:0000259" key="8">
    <source>
        <dbReference type="PROSITE" id="PS51698"/>
    </source>
</evidence>
<dbReference type="InterPro" id="IPR045210">
    <property type="entry name" value="RING-Ubox_PUB"/>
</dbReference>
<dbReference type="InterPro" id="IPR013083">
    <property type="entry name" value="Znf_RING/FYVE/PHD"/>
</dbReference>
<feature type="repeat" description="ARM" evidence="7">
    <location>
        <begin position="417"/>
        <end position="459"/>
    </location>
</feature>
<dbReference type="Pfam" id="PF04564">
    <property type="entry name" value="U-box"/>
    <property type="match status" value="1"/>
</dbReference>
<dbReference type="InterPro" id="IPR000225">
    <property type="entry name" value="Armadillo"/>
</dbReference>
<evidence type="ECO:0000256" key="2">
    <source>
        <dbReference type="ARBA" id="ARBA00004906"/>
    </source>
</evidence>
<dbReference type="SMART" id="SM00504">
    <property type="entry name" value="Ubox"/>
    <property type="match status" value="1"/>
</dbReference>
<keyword evidence="10" id="KW-1185">Reference proteome</keyword>
<dbReference type="Gene3D" id="1.25.10.10">
    <property type="entry name" value="Leucine-rich Repeat Variant"/>
    <property type="match status" value="1"/>
</dbReference>
<dbReference type="SUPFAM" id="SSF57850">
    <property type="entry name" value="RING/U-box"/>
    <property type="match status" value="1"/>
</dbReference>
<organism evidence="9 10">
    <name type="scientific">Brassica oleracea var. oleracea</name>
    <dbReference type="NCBI Taxonomy" id="109376"/>
    <lineage>
        <taxon>Eukaryota</taxon>
        <taxon>Viridiplantae</taxon>
        <taxon>Streptophyta</taxon>
        <taxon>Embryophyta</taxon>
        <taxon>Tracheophyta</taxon>
        <taxon>Spermatophyta</taxon>
        <taxon>Magnoliopsida</taxon>
        <taxon>eudicotyledons</taxon>
        <taxon>Gunneridae</taxon>
        <taxon>Pentapetalae</taxon>
        <taxon>rosids</taxon>
        <taxon>malvids</taxon>
        <taxon>Brassicales</taxon>
        <taxon>Brassicaceae</taxon>
        <taxon>Brassiceae</taxon>
        <taxon>Brassica</taxon>
    </lineage>
</organism>
<dbReference type="ExpressionAtlas" id="A0A0D3C427">
    <property type="expression patterns" value="baseline"/>
</dbReference>
<accession>A0A0D3C427</accession>
<dbReference type="InterPro" id="IPR016024">
    <property type="entry name" value="ARM-type_fold"/>
</dbReference>
<dbReference type="SMART" id="SM00185">
    <property type="entry name" value="ARM"/>
    <property type="match status" value="4"/>
</dbReference>
<evidence type="ECO:0000256" key="5">
    <source>
        <dbReference type="ARBA" id="ARBA00022737"/>
    </source>
</evidence>